<dbReference type="PRINTS" id="PR00011">
    <property type="entry name" value="EGFLAMININ"/>
</dbReference>
<feature type="disulfide bond" evidence="5">
    <location>
        <begin position="147"/>
        <end position="156"/>
    </location>
</feature>
<dbReference type="AlphaFoldDB" id="A0A2G8L2F9"/>
<feature type="domain" description="EGF-like" evidence="6">
    <location>
        <begin position="36"/>
        <end position="71"/>
    </location>
</feature>
<feature type="domain" description="EGF-like" evidence="6">
    <location>
        <begin position="127"/>
        <end position="157"/>
    </location>
</feature>
<dbReference type="GO" id="GO:0005044">
    <property type="term" value="F:scavenger receptor activity"/>
    <property type="evidence" value="ECO:0007669"/>
    <property type="project" value="InterPro"/>
</dbReference>
<evidence type="ECO:0000256" key="4">
    <source>
        <dbReference type="ARBA" id="ARBA00023157"/>
    </source>
</evidence>
<protein>
    <recommendedName>
        <fullName evidence="6">EGF-like domain-containing protein</fullName>
    </recommendedName>
</protein>
<dbReference type="PROSITE" id="PS50026">
    <property type="entry name" value="EGF_3"/>
    <property type="match status" value="2"/>
</dbReference>
<dbReference type="Proteomes" id="UP000230750">
    <property type="component" value="Unassembled WGS sequence"/>
</dbReference>
<keyword evidence="3" id="KW-0677">Repeat</keyword>
<dbReference type="PROSITE" id="PS01186">
    <property type="entry name" value="EGF_2"/>
    <property type="match status" value="1"/>
</dbReference>
<evidence type="ECO:0000256" key="5">
    <source>
        <dbReference type="PROSITE-ProRule" id="PRU00076"/>
    </source>
</evidence>
<dbReference type="OrthoDB" id="10252017at2759"/>
<evidence type="ECO:0000259" key="6">
    <source>
        <dbReference type="PROSITE" id="PS50026"/>
    </source>
</evidence>
<dbReference type="CDD" id="cd00055">
    <property type="entry name" value="EGF_Lam"/>
    <property type="match status" value="1"/>
</dbReference>
<name>A0A2G8L2F9_STIJA</name>
<reference evidence="7 8" key="1">
    <citation type="journal article" date="2017" name="PLoS Biol.">
        <title>The sea cucumber genome provides insights into morphological evolution and visceral regeneration.</title>
        <authorList>
            <person name="Zhang X."/>
            <person name="Sun L."/>
            <person name="Yuan J."/>
            <person name="Sun Y."/>
            <person name="Gao Y."/>
            <person name="Zhang L."/>
            <person name="Li S."/>
            <person name="Dai H."/>
            <person name="Hamel J.F."/>
            <person name="Liu C."/>
            <person name="Yu Y."/>
            <person name="Liu S."/>
            <person name="Lin W."/>
            <person name="Guo K."/>
            <person name="Jin S."/>
            <person name="Xu P."/>
            <person name="Storey K.B."/>
            <person name="Huan P."/>
            <person name="Zhang T."/>
            <person name="Zhou Y."/>
            <person name="Zhang J."/>
            <person name="Lin C."/>
            <person name="Li X."/>
            <person name="Xing L."/>
            <person name="Huo D."/>
            <person name="Sun M."/>
            <person name="Wang L."/>
            <person name="Mercier A."/>
            <person name="Li F."/>
            <person name="Yang H."/>
            <person name="Xiang J."/>
        </authorList>
    </citation>
    <scope>NUCLEOTIDE SEQUENCE [LARGE SCALE GENOMIC DNA]</scope>
    <source>
        <strain evidence="7">Shaxun</strain>
        <tissue evidence="7">Muscle</tissue>
    </source>
</reference>
<dbReference type="SMART" id="SM00181">
    <property type="entry name" value="EGF"/>
    <property type="match status" value="6"/>
</dbReference>
<comment type="caution">
    <text evidence="5">Lacks conserved residue(s) required for the propagation of feature annotation.</text>
</comment>
<dbReference type="InterPro" id="IPR002049">
    <property type="entry name" value="LE_dom"/>
</dbReference>
<evidence type="ECO:0000256" key="2">
    <source>
        <dbReference type="ARBA" id="ARBA00022729"/>
    </source>
</evidence>
<dbReference type="Pfam" id="PF00053">
    <property type="entry name" value="EGF_laminin"/>
    <property type="match status" value="1"/>
</dbReference>
<proteinExistence type="predicted"/>
<dbReference type="FunFam" id="2.170.300.10:FF:000002">
    <property type="entry name" value="Multiple epidermal growth factor-like domains 10"/>
    <property type="match status" value="1"/>
</dbReference>
<evidence type="ECO:0000256" key="3">
    <source>
        <dbReference type="ARBA" id="ARBA00022737"/>
    </source>
</evidence>
<evidence type="ECO:0000256" key="1">
    <source>
        <dbReference type="ARBA" id="ARBA00022536"/>
    </source>
</evidence>
<evidence type="ECO:0000313" key="7">
    <source>
        <dbReference type="EMBL" id="PIK54330.1"/>
    </source>
</evidence>
<dbReference type="InterPro" id="IPR000742">
    <property type="entry name" value="EGF"/>
</dbReference>
<dbReference type="PANTHER" id="PTHR24043">
    <property type="entry name" value="SCAVENGER RECEPTOR CLASS F"/>
    <property type="match status" value="1"/>
</dbReference>
<dbReference type="Gene3D" id="2.170.300.10">
    <property type="entry name" value="Tie2 ligand-binding domain superfamily"/>
    <property type="match status" value="2"/>
</dbReference>
<gene>
    <name evidence="7" type="ORF">BSL78_08758</name>
</gene>
<keyword evidence="2" id="KW-0732">Signal</keyword>
<dbReference type="EMBL" id="MRZV01000253">
    <property type="protein sequence ID" value="PIK54330.1"/>
    <property type="molecule type" value="Genomic_DNA"/>
</dbReference>
<dbReference type="PANTHER" id="PTHR24043:SF8">
    <property type="entry name" value="EGF-LIKE DOMAIN-CONTAINING PROTEIN"/>
    <property type="match status" value="1"/>
</dbReference>
<keyword evidence="1 5" id="KW-0245">EGF-like domain</keyword>
<feature type="disulfide bond" evidence="5">
    <location>
        <begin position="61"/>
        <end position="70"/>
    </location>
</feature>
<dbReference type="STRING" id="307972.A0A2G8L2F9"/>
<comment type="caution">
    <text evidence="7">The sequence shown here is derived from an EMBL/GenBank/DDBJ whole genome shotgun (WGS) entry which is preliminary data.</text>
</comment>
<sequence length="461" mass="49873">MPAIIRGQGWKTFHSFTPIPFGNSLKNFIFTVAGFFGEQCLHVCKCLNGADCDVVTGSCDCQPGFTGLYCDSICAEGSFGVGCNITCSCHNRAYCNHTNGHCSCTPGWIGPSCEFACGVGLYGQDCLESCQCENGAACDHVTGSCRCAAGYHGNNCQLPCPGISILPYSFRVQHYFYNTFRDDPEKGFLGSDCTEICPDGFYGQNCSTSCECVNLRSCNHVNGSCNCTDGHTGERCERACEQGFYGNQCMQICSCTNGALCDHVTGACTCKAGWEGSDCSRPCRDGMFGMNCQELCTCQHGRCDHISGVCSCYDGFTGLQCSAPVSSISKCRNALHHLETKRLVLSVLFIVTVKMVVPVTTYMEIVLARRGGRGSAARRCVHRVSMAMTVILSAHVRTEGPAIMRQEYAHVQEVGMEETVVKLAQQTVLKRDTLLSLAGPKMSITVSFVHCAVGIDRSCMY</sequence>
<dbReference type="SMART" id="SM00180">
    <property type="entry name" value="EGF_Lam"/>
    <property type="match status" value="5"/>
</dbReference>
<dbReference type="FunFam" id="2.170.300.10:FF:000041">
    <property type="entry name" value="Tyrosine protein kinase receptor tie-1, putative"/>
    <property type="match status" value="1"/>
</dbReference>
<keyword evidence="8" id="KW-1185">Reference proteome</keyword>
<accession>A0A2G8L2F9</accession>
<organism evidence="7 8">
    <name type="scientific">Stichopus japonicus</name>
    <name type="common">Sea cucumber</name>
    <dbReference type="NCBI Taxonomy" id="307972"/>
    <lineage>
        <taxon>Eukaryota</taxon>
        <taxon>Metazoa</taxon>
        <taxon>Echinodermata</taxon>
        <taxon>Eleutherozoa</taxon>
        <taxon>Echinozoa</taxon>
        <taxon>Holothuroidea</taxon>
        <taxon>Aspidochirotacea</taxon>
        <taxon>Aspidochirotida</taxon>
        <taxon>Stichopodidae</taxon>
        <taxon>Apostichopus</taxon>
    </lineage>
</organism>
<dbReference type="InterPro" id="IPR042635">
    <property type="entry name" value="MEGF10/SREC1/2-like"/>
</dbReference>
<dbReference type="PROSITE" id="PS00022">
    <property type="entry name" value="EGF_1"/>
    <property type="match status" value="5"/>
</dbReference>
<keyword evidence="4 5" id="KW-1015">Disulfide bond</keyword>
<evidence type="ECO:0000313" key="8">
    <source>
        <dbReference type="Proteomes" id="UP000230750"/>
    </source>
</evidence>